<organism evidence="9 10">
    <name type="scientific">Wolbachia pipientis</name>
    <dbReference type="NCBI Taxonomy" id="955"/>
    <lineage>
        <taxon>Bacteria</taxon>
        <taxon>Pseudomonadati</taxon>
        <taxon>Pseudomonadota</taxon>
        <taxon>Alphaproteobacteria</taxon>
        <taxon>Rickettsiales</taxon>
        <taxon>Anaplasmataceae</taxon>
        <taxon>Wolbachieae</taxon>
        <taxon>Wolbachia</taxon>
    </lineage>
</organism>
<dbReference type="RefSeq" id="WP_070064791.1">
    <property type="nucleotide sequence ID" value="NZ_MJMG01000001.1"/>
</dbReference>
<name>A0A1E7QKY2_WOLPI</name>
<dbReference type="Proteomes" id="UP000175679">
    <property type="component" value="Unassembled WGS sequence"/>
</dbReference>
<dbReference type="EMBL" id="MJMG01000001">
    <property type="protein sequence ID" value="OEY87141.1"/>
    <property type="molecule type" value="Genomic_DNA"/>
</dbReference>
<evidence type="ECO:0000256" key="5">
    <source>
        <dbReference type="ARBA" id="ARBA00022989"/>
    </source>
</evidence>
<accession>A0A1E7QKY2</accession>
<evidence type="ECO:0000256" key="2">
    <source>
        <dbReference type="ARBA" id="ARBA00008806"/>
    </source>
</evidence>
<dbReference type="GO" id="GO:0005886">
    <property type="term" value="C:plasma membrane"/>
    <property type="evidence" value="ECO:0007669"/>
    <property type="project" value="UniProtKB-SubCell"/>
</dbReference>
<dbReference type="OrthoDB" id="9759295at2"/>
<dbReference type="AlphaFoldDB" id="A0A1E7QKY2"/>
<comment type="subcellular location">
    <subcellularLocation>
        <location evidence="1">Cell membrane</location>
        <topology evidence="1">Multi-pass membrane protein</topology>
    </subcellularLocation>
</comment>
<keyword evidence="3" id="KW-1003">Cell membrane</keyword>
<comment type="caution">
    <text evidence="9">The sequence shown here is derived from an EMBL/GenBank/DDBJ whole genome shotgun (WGS) entry which is preliminary data.</text>
</comment>
<keyword evidence="4 8" id="KW-0812">Transmembrane</keyword>
<proteinExistence type="inferred from homology"/>
<reference evidence="9 10" key="1">
    <citation type="submission" date="2016-09" db="EMBL/GenBank/DDBJ databases">
        <title>Genomic evidence for plant-parasitic nematodes as the earliest Wolbachia hosts.</title>
        <authorList>
            <person name="Brown A.M."/>
            <person name="Wasala S.K."/>
            <person name="Howe D.K."/>
            <person name="Peetz A.B."/>
            <person name="Zasada I.A."/>
            <person name="Denver D.R."/>
        </authorList>
    </citation>
    <scope>NUCLEOTIDE SEQUENCE [LARGE SCALE GENOMIC DNA]</scope>
    <source>
        <strain evidence="10">wPpe</strain>
    </source>
</reference>
<dbReference type="NCBIfam" id="NF010472">
    <property type="entry name" value="PRK13897.1"/>
    <property type="match status" value="1"/>
</dbReference>
<dbReference type="SUPFAM" id="SSF52540">
    <property type="entry name" value="P-loop containing nucleoside triphosphate hydrolases"/>
    <property type="match status" value="1"/>
</dbReference>
<feature type="compositionally biased region" description="Basic and acidic residues" evidence="7">
    <location>
        <begin position="612"/>
        <end position="625"/>
    </location>
</feature>
<dbReference type="Pfam" id="PF02534">
    <property type="entry name" value="T4SS-DNA_transf"/>
    <property type="match status" value="1"/>
</dbReference>
<comment type="similarity">
    <text evidence="2">Belongs to the VirD4/TraG family.</text>
</comment>
<feature type="transmembrane region" description="Helical" evidence="8">
    <location>
        <begin position="12"/>
        <end position="38"/>
    </location>
</feature>
<feature type="region of interest" description="Disordered" evidence="7">
    <location>
        <begin position="567"/>
        <end position="655"/>
    </location>
</feature>
<dbReference type="InterPro" id="IPR051539">
    <property type="entry name" value="T4SS-coupling_protein"/>
</dbReference>
<feature type="transmembrane region" description="Helical" evidence="8">
    <location>
        <begin position="83"/>
        <end position="103"/>
    </location>
</feature>
<protein>
    <submittedName>
        <fullName evidence="9">Type IV secretion system protein VirD4</fullName>
    </submittedName>
</protein>
<keyword evidence="10" id="KW-1185">Reference proteome</keyword>
<evidence type="ECO:0000256" key="1">
    <source>
        <dbReference type="ARBA" id="ARBA00004651"/>
    </source>
</evidence>
<evidence type="ECO:0000313" key="10">
    <source>
        <dbReference type="Proteomes" id="UP000175679"/>
    </source>
</evidence>
<keyword evidence="6 8" id="KW-0472">Membrane</keyword>
<dbReference type="Gene3D" id="3.40.50.300">
    <property type="entry name" value="P-loop containing nucleotide triphosphate hydrolases"/>
    <property type="match status" value="1"/>
</dbReference>
<dbReference type="InterPro" id="IPR027417">
    <property type="entry name" value="P-loop_NTPase"/>
</dbReference>
<evidence type="ECO:0000256" key="8">
    <source>
        <dbReference type="SAM" id="Phobius"/>
    </source>
</evidence>
<sequence length="655" mass="75395">MSNKQSHLRNIIIASVVSFSILEFCFFLSGVLFTLLVFGPDKVDFRGIDPSITKFPERLWPTIFDYIELFWNHSETYTLTSKLALIISFVSPIGVLLIVLWNLRERIIEWRPFKKKESLHGDSRWASEKDIRKIGLRSKDGLLLGKDKRGYFIADGYQHALLFAPTGSGKGVGFVIPNLLFWTDSVIVHDIKLENYEITSGWRKQQKQKVYVWNPAQPDGISHCYNPLEWISSKPGQMVDDVQKIANLIMPEQDFWQNEARSLFVGVVLYLIAAPEKVKSFGEVVRTMRSDDVVYNLAVVLDTMGKIIHPVAYMNIAAFLQKADKERSGVVSTMNSSLELWANPLIDTATATSDFNILEFKKKKTTVYVGLTPDNLTRLKPLMQVFYQQATEFLCRKLPSDDEPYGVLFLMDEFPTLGKMEQFQTGIAYFRGYRVRLFLIVQDTEQLKGIYEEAGMNSFLSNSTYRITFAANNMETANLISQLIGNKTVEQESLNRPKFLDLNPASRSLHISETQRALLLPQEVIMLPRDEQIILIESTYPIKSKKILYYSDSTFTKKLLKQTYVPTQEPYDPNKVSSNKKEITSDTNNETIEESDTVTTYNAQDEVYNEPDELKHDESKHYHEDELFDDEEFEDEEFDDEEFDDDNLGKDERTS</sequence>
<evidence type="ECO:0000256" key="7">
    <source>
        <dbReference type="SAM" id="MobiDB-lite"/>
    </source>
</evidence>
<feature type="compositionally biased region" description="Acidic residues" evidence="7">
    <location>
        <begin position="626"/>
        <end position="646"/>
    </location>
</feature>
<gene>
    <name evidence="9" type="ORF">BIY23_01530</name>
</gene>
<dbReference type="CDD" id="cd01127">
    <property type="entry name" value="TrwB_TraG_TraD_VirD4"/>
    <property type="match status" value="2"/>
</dbReference>
<evidence type="ECO:0000313" key="9">
    <source>
        <dbReference type="EMBL" id="OEY87141.1"/>
    </source>
</evidence>
<evidence type="ECO:0000256" key="3">
    <source>
        <dbReference type="ARBA" id="ARBA00022475"/>
    </source>
</evidence>
<dbReference type="PANTHER" id="PTHR37937">
    <property type="entry name" value="CONJUGATIVE TRANSFER: DNA TRANSPORT"/>
    <property type="match status" value="1"/>
</dbReference>
<evidence type="ECO:0000256" key="4">
    <source>
        <dbReference type="ARBA" id="ARBA00022692"/>
    </source>
</evidence>
<keyword evidence="5 8" id="KW-1133">Transmembrane helix</keyword>
<evidence type="ECO:0000256" key="6">
    <source>
        <dbReference type="ARBA" id="ARBA00023136"/>
    </source>
</evidence>
<dbReference type="PANTHER" id="PTHR37937:SF1">
    <property type="entry name" value="CONJUGATIVE TRANSFER: DNA TRANSPORT"/>
    <property type="match status" value="1"/>
</dbReference>
<dbReference type="InterPro" id="IPR003688">
    <property type="entry name" value="TraG/VirD4"/>
</dbReference>